<accession>A0A286EB19</accession>
<organism evidence="1 2">
    <name type="scientific">Alysiella filiformis DSM 16848</name>
    <dbReference type="NCBI Taxonomy" id="1120981"/>
    <lineage>
        <taxon>Bacteria</taxon>
        <taxon>Pseudomonadati</taxon>
        <taxon>Pseudomonadota</taxon>
        <taxon>Betaproteobacteria</taxon>
        <taxon>Neisseriales</taxon>
        <taxon>Neisseriaceae</taxon>
        <taxon>Alysiella</taxon>
    </lineage>
</organism>
<name>A0A286EB19_9NEIS</name>
<evidence type="ECO:0000313" key="1">
    <source>
        <dbReference type="EMBL" id="SOD68079.1"/>
    </source>
</evidence>
<gene>
    <name evidence="1" type="ORF">SAMN02746062_01117</name>
</gene>
<dbReference type="AlphaFoldDB" id="A0A286EB19"/>
<protein>
    <submittedName>
        <fullName evidence="1">Uncharacterized protein</fullName>
    </submittedName>
</protein>
<evidence type="ECO:0000313" key="2">
    <source>
        <dbReference type="Proteomes" id="UP000219669"/>
    </source>
</evidence>
<keyword evidence="2" id="KW-1185">Reference proteome</keyword>
<sequence length="59" mass="6935">MSHFPLFMPNPIICTILPIKSPKKRIFTPQKPFRQPEKAPNAAFFVKNTDFFHYSLDLQ</sequence>
<dbReference type="EMBL" id="OCNF01000007">
    <property type="protein sequence ID" value="SOD68079.1"/>
    <property type="molecule type" value="Genomic_DNA"/>
</dbReference>
<reference evidence="1 2" key="1">
    <citation type="submission" date="2017-09" db="EMBL/GenBank/DDBJ databases">
        <authorList>
            <person name="Ehlers B."/>
            <person name="Leendertz F.H."/>
        </authorList>
    </citation>
    <scope>NUCLEOTIDE SEQUENCE [LARGE SCALE GENOMIC DNA]</scope>
    <source>
        <strain evidence="1 2">DSM 16848</strain>
    </source>
</reference>
<dbReference type="Proteomes" id="UP000219669">
    <property type="component" value="Unassembled WGS sequence"/>
</dbReference>
<proteinExistence type="predicted"/>